<dbReference type="InterPro" id="IPR001547">
    <property type="entry name" value="Glyco_hydro_5"/>
</dbReference>
<proteinExistence type="inferred from homology"/>
<dbReference type="RefSeq" id="WP_154418070.1">
    <property type="nucleotide sequence ID" value="NZ_CALXOB010000020.1"/>
</dbReference>
<reference evidence="10 11" key="1">
    <citation type="submission" date="2019-08" db="EMBL/GenBank/DDBJ databases">
        <title>In-depth cultivation of the pig gut microbiome towards novel bacterial diversity and tailored functional studies.</title>
        <authorList>
            <person name="Wylensek D."/>
            <person name="Hitch T.C.A."/>
            <person name="Clavel T."/>
        </authorList>
    </citation>
    <scope>NUCLEOTIDE SEQUENCE [LARGE SCALE GENOMIC DNA]</scope>
    <source>
        <strain evidence="10 11">BBE-744-WT-12</strain>
    </source>
</reference>
<dbReference type="Proteomes" id="UP000435649">
    <property type="component" value="Unassembled WGS sequence"/>
</dbReference>
<gene>
    <name evidence="10" type="ORF">FYJ85_09090</name>
</gene>
<evidence type="ECO:0000259" key="9">
    <source>
        <dbReference type="Pfam" id="PF00150"/>
    </source>
</evidence>
<keyword evidence="5 7" id="KW-0326">Glycosidase</keyword>
<dbReference type="SUPFAM" id="SSF51445">
    <property type="entry name" value="(Trans)glycosidases"/>
    <property type="match status" value="1"/>
</dbReference>
<keyword evidence="2 7" id="KW-0378">Hydrolase</keyword>
<organism evidence="10 11">
    <name type="scientific">Victivallis lenta</name>
    <dbReference type="NCBI Taxonomy" id="2606640"/>
    <lineage>
        <taxon>Bacteria</taxon>
        <taxon>Pseudomonadati</taxon>
        <taxon>Lentisphaerota</taxon>
        <taxon>Lentisphaeria</taxon>
        <taxon>Victivallales</taxon>
        <taxon>Victivallaceae</taxon>
        <taxon>Victivallis</taxon>
    </lineage>
</organism>
<dbReference type="GO" id="GO:0030245">
    <property type="term" value="P:cellulose catabolic process"/>
    <property type="evidence" value="ECO:0007669"/>
    <property type="project" value="UniProtKB-KW"/>
</dbReference>
<keyword evidence="11" id="KW-1185">Reference proteome</keyword>
<evidence type="ECO:0000313" key="11">
    <source>
        <dbReference type="Proteomes" id="UP000435649"/>
    </source>
</evidence>
<evidence type="ECO:0000256" key="8">
    <source>
        <dbReference type="SAM" id="SignalP"/>
    </source>
</evidence>
<protein>
    <submittedName>
        <fullName evidence="10">Glycoside hydrolase family 5 protein</fullName>
    </submittedName>
</protein>
<evidence type="ECO:0000256" key="2">
    <source>
        <dbReference type="ARBA" id="ARBA00022801"/>
    </source>
</evidence>
<evidence type="ECO:0000313" key="10">
    <source>
        <dbReference type="EMBL" id="MST97197.1"/>
    </source>
</evidence>
<comment type="similarity">
    <text evidence="1 7">Belongs to the glycosyl hydrolase 5 (cellulase A) family.</text>
</comment>
<dbReference type="EMBL" id="VUNS01000008">
    <property type="protein sequence ID" value="MST97197.1"/>
    <property type="molecule type" value="Genomic_DNA"/>
</dbReference>
<feature type="domain" description="Glycoside hydrolase family 5" evidence="9">
    <location>
        <begin position="215"/>
        <end position="486"/>
    </location>
</feature>
<evidence type="ECO:0000256" key="5">
    <source>
        <dbReference type="ARBA" id="ARBA00023295"/>
    </source>
</evidence>
<keyword evidence="3" id="KW-0136">Cellulose degradation</keyword>
<name>A0A844G0S4_9BACT</name>
<dbReference type="GO" id="GO:0009986">
    <property type="term" value="C:cell surface"/>
    <property type="evidence" value="ECO:0007669"/>
    <property type="project" value="TreeGrafter"/>
</dbReference>
<accession>A0A844G0S4</accession>
<keyword evidence="6" id="KW-0624">Polysaccharide degradation</keyword>
<dbReference type="GO" id="GO:0005576">
    <property type="term" value="C:extracellular region"/>
    <property type="evidence" value="ECO:0007669"/>
    <property type="project" value="TreeGrafter"/>
</dbReference>
<dbReference type="PANTHER" id="PTHR31297:SF41">
    <property type="entry name" value="ENDOGLUCANASE, PUTATIVE (AFU_ORTHOLOGUE AFUA_5G01830)-RELATED"/>
    <property type="match status" value="1"/>
</dbReference>
<feature type="signal peptide" evidence="8">
    <location>
        <begin position="1"/>
        <end position="28"/>
    </location>
</feature>
<keyword evidence="8" id="KW-0732">Signal</keyword>
<comment type="caution">
    <text evidence="10">The sequence shown here is derived from an EMBL/GenBank/DDBJ whole genome shotgun (WGS) entry which is preliminary data.</text>
</comment>
<dbReference type="PANTHER" id="PTHR31297">
    <property type="entry name" value="GLUCAN ENDO-1,6-BETA-GLUCOSIDASE B"/>
    <property type="match status" value="1"/>
</dbReference>
<evidence type="ECO:0000256" key="4">
    <source>
        <dbReference type="ARBA" id="ARBA00023277"/>
    </source>
</evidence>
<dbReference type="Gene3D" id="2.60.120.260">
    <property type="entry name" value="Galactose-binding domain-like"/>
    <property type="match status" value="1"/>
</dbReference>
<dbReference type="InterPro" id="IPR050386">
    <property type="entry name" value="Glycosyl_hydrolase_5"/>
</dbReference>
<evidence type="ECO:0000256" key="6">
    <source>
        <dbReference type="ARBA" id="ARBA00023326"/>
    </source>
</evidence>
<dbReference type="Pfam" id="PF00150">
    <property type="entry name" value="Cellulase"/>
    <property type="match status" value="1"/>
</dbReference>
<dbReference type="Gene3D" id="3.20.20.80">
    <property type="entry name" value="Glycosidases"/>
    <property type="match status" value="1"/>
</dbReference>
<keyword evidence="4" id="KW-0119">Carbohydrate metabolism</keyword>
<dbReference type="GO" id="GO:0008422">
    <property type="term" value="F:beta-glucosidase activity"/>
    <property type="evidence" value="ECO:0007669"/>
    <property type="project" value="TreeGrafter"/>
</dbReference>
<evidence type="ECO:0000256" key="7">
    <source>
        <dbReference type="RuleBase" id="RU361153"/>
    </source>
</evidence>
<sequence>MRFKRLFTRTFKLAACAAAGVFALSVAAEDALPPAIPEFSGLAKAKWSLGKYGRESAKDGRTFLTVTVPADSPDKSGMNCAETQVDLSKFRGESLCFMIRVRAKDVSTPRQSYNGVKFMLNYKDGDGREFWHHPSNLKGTFDWRETSFTVSVSDSAGKGRLQLGLQDSSGEVEFDLSTLRVFRLFPRVNQNYKVKYPKEVAETPVLRGVMSPHTFTDDDLRTLHDWNVKLVRAQITRDWGKSNTDRDLAEYDKWLNGKLDHLEDVFRRAEKYGIRFVIDLHSPPGGRGEDRNMTMFFDKKYADHFVNVWERIAKRFKGNPSVWAYDLVNEPFQTRPAKYDYWNIQRMAAEAVRRIDPDTPIMIESNDWDSAPTYSYLSPLAMDNVIYQVHMYAPGQFTHQFVHNAFGEQGSKADLIKYPGMIGSEKWDKEMIRKHLKPVRDFQLRHNARIYVGEFSAIAWAPGAADYIRDCIDVFEEYGWDWTYHAFREWDGWSVEHEGMPGRLSPSKGNDRKDALLEAFRRGVEK</sequence>
<evidence type="ECO:0000256" key="3">
    <source>
        <dbReference type="ARBA" id="ARBA00023001"/>
    </source>
</evidence>
<feature type="chain" id="PRO_5032675400" evidence="8">
    <location>
        <begin position="29"/>
        <end position="526"/>
    </location>
</feature>
<dbReference type="AlphaFoldDB" id="A0A844G0S4"/>
<evidence type="ECO:0000256" key="1">
    <source>
        <dbReference type="ARBA" id="ARBA00005641"/>
    </source>
</evidence>
<dbReference type="InterPro" id="IPR017853">
    <property type="entry name" value="GH"/>
</dbReference>